<keyword evidence="2" id="KW-0238">DNA-binding</keyword>
<dbReference type="InterPro" id="IPR039422">
    <property type="entry name" value="MarR/SlyA-like"/>
</dbReference>
<keyword evidence="1" id="KW-0805">Transcription regulation</keyword>
<keyword evidence="3" id="KW-0804">Transcription</keyword>
<accession>A0A2P8HXW6</accession>
<dbReference type="PROSITE" id="PS01117">
    <property type="entry name" value="HTH_MARR_1"/>
    <property type="match status" value="1"/>
</dbReference>
<sequence>MSSPEPSSLKLWIVLSRAHQSVLDEVKQDIKHHNMNLTEFAVMELLHHKGPQQIQHIGAKILISSGSITYVVDKLEKKGWLYRKPCDSDRRVIYTHITDEGARVIDEMFPEHEKRIEEIFSALSSEEQEHLYSLLKKVGFSLTQSLE</sequence>
<feature type="domain" description="HTH marR-type" evidence="4">
    <location>
        <begin position="8"/>
        <end position="140"/>
    </location>
</feature>
<dbReference type="AlphaFoldDB" id="A0A2P8HXW6"/>
<dbReference type="OrthoDB" id="9799747at2"/>
<dbReference type="GO" id="GO:0003700">
    <property type="term" value="F:DNA-binding transcription factor activity"/>
    <property type="evidence" value="ECO:0007669"/>
    <property type="project" value="InterPro"/>
</dbReference>
<dbReference type="InterPro" id="IPR000835">
    <property type="entry name" value="HTH_MarR-typ"/>
</dbReference>
<evidence type="ECO:0000256" key="3">
    <source>
        <dbReference type="ARBA" id="ARBA00023163"/>
    </source>
</evidence>
<evidence type="ECO:0000259" key="4">
    <source>
        <dbReference type="PROSITE" id="PS50995"/>
    </source>
</evidence>
<dbReference type="RefSeq" id="WP_106587716.1">
    <property type="nucleotide sequence ID" value="NZ_PYAV01000002.1"/>
</dbReference>
<evidence type="ECO:0000256" key="2">
    <source>
        <dbReference type="ARBA" id="ARBA00023125"/>
    </source>
</evidence>
<dbReference type="PANTHER" id="PTHR33164:SF56">
    <property type="entry name" value="HTH-TYPE TRANSCRIPTIONAL REGULATOR MHQR"/>
    <property type="match status" value="1"/>
</dbReference>
<name>A0A2P8HXW6_9BACI</name>
<dbReference type="Pfam" id="PF01047">
    <property type="entry name" value="MarR"/>
    <property type="match status" value="1"/>
</dbReference>
<dbReference type="SUPFAM" id="SSF46785">
    <property type="entry name" value="Winged helix' DNA-binding domain"/>
    <property type="match status" value="1"/>
</dbReference>
<dbReference type="PANTHER" id="PTHR33164">
    <property type="entry name" value="TRANSCRIPTIONAL REGULATOR, MARR FAMILY"/>
    <property type="match status" value="1"/>
</dbReference>
<organism evidence="5 6">
    <name type="scientific">Salsuginibacillus halophilus</name>
    <dbReference type="NCBI Taxonomy" id="517424"/>
    <lineage>
        <taxon>Bacteria</taxon>
        <taxon>Bacillati</taxon>
        <taxon>Bacillota</taxon>
        <taxon>Bacilli</taxon>
        <taxon>Bacillales</taxon>
        <taxon>Bacillaceae</taxon>
        <taxon>Salsuginibacillus</taxon>
    </lineage>
</organism>
<dbReference type="GO" id="GO:0006950">
    <property type="term" value="P:response to stress"/>
    <property type="evidence" value="ECO:0007669"/>
    <property type="project" value="TreeGrafter"/>
</dbReference>
<dbReference type="PRINTS" id="PR00598">
    <property type="entry name" value="HTHMARR"/>
</dbReference>
<dbReference type="InterPro" id="IPR023187">
    <property type="entry name" value="Tscrpt_reg_MarR-type_CS"/>
</dbReference>
<dbReference type="Proteomes" id="UP000242310">
    <property type="component" value="Unassembled WGS sequence"/>
</dbReference>
<keyword evidence="6" id="KW-1185">Reference proteome</keyword>
<gene>
    <name evidence="5" type="ORF">B0H94_102281</name>
</gene>
<protein>
    <submittedName>
        <fullName evidence="5">MarR family 2-MHQ and catechol resistance regulon transcriptional repressor</fullName>
    </submittedName>
</protein>
<dbReference type="InterPro" id="IPR036390">
    <property type="entry name" value="WH_DNA-bd_sf"/>
</dbReference>
<reference evidence="5 6" key="1">
    <citation type="submission" date="2018-03" db="EMBL/GenBank/DDBJ databases">
        <title>Genomic Encyclopedia of Type Strains, Phase III (KMG-III): the genomes of soil and plant-associated and newly described type strains.</title>
        <authorList>
            <person name="Whitman W."/>
        </authorList>
    </citation>
    <scope>NUCLEOTIDE SEQUENCE [LARGE SCALE GENOMIC DNA]</scope>
    <source>
        <strain evidence="5 6">CGMCC 1.07653</strain>
    </source>
</reference>
<proteinExistence type="predicted"/>
<comment type="caution">
    <text evidence="5">The sequence shown here is derived from an EMBL/GenBank/DDBJ whole genome shotgun (WGS) entry which is preliminary data.</text>
</comment>
<evidence type="ECO:0000313" key="6">
    <source>
        <dbReference type="Proteomes" id="UP000242310"/>
    </source>
</evidence>
<dbReference type="SMART" id="SM00347">
    <property type="entry name" value="HTH_MARR"/>
    <property type="match status" value="1"/>
</dbReference>
<evidence type="ECO:0000256" key="1">
    <source>
        <dbReference type="ARBA" id="ARBA00023015"/>
    </source>
</evidence>
<dbReference type="Gene3D" id="1.10.10.10">
    <property type="entry name" value="Winged helix-like DNA-binding domain superfamily/Winged helix DNA-binding domain"/>
    <property type="match status" value="1"/>
</dbReference>
<dbReference type="GO" id="GO:0003677">
    <property type="term" value="F:DNA binding"/>
    <property type="evidence" value="ECO:0007669"/>
    <property type="project" value="UniProtKB-KW"/>
</dbReference>
<dbReference type="EMBL" id="PYAV01000002">
    <property type="protein sequence ID" value="PSL51004.1"/>
    <property type="molecule type" value="Genomic_DNA"/>
</dbReference>
<dbReference type="InterPro" id="IPR036388">
    <property type="entry name" value="WH-like_DNA-bd_sf"/>
</dbReference>
<dbReference type="PROSITE" id="PS50995">
    <property type="entry name" value="HTH_MARR_2"/>
    <property type="match status" value="1"/>
</dbReference>
<evidence type="ECO:0000313" key="5">
    <source>
        <dbReference type="EMBL" id="PSL51004.1"/>
    </source>
</evidence>